<protein>
    <submittedName>
        <fullName evidence="1">Uncharacterized protein</fullName>
    </submittedName>
</protein>
<keyword evidence="2" id="KW-1185">Reference proteome</keyword>
<accession>A0ACC6PLJ8</accession>
<reference evidence="1" key="1">
    <citation type="submission" date="2024-03" db="EMBL/GenBank/DDBJ databases">
        <title>Novel Streptomyces species of biotechnological and ecological value are a feature of Machair soil.</title>
        <authorList>
            <person name="Prole J.R."/>
            <person name="Goodfellow M."/>
            <person name="Allenby N."/>
            <person name="Ward A.C."/>
        </authorList>
    </citation>
    <scope>NUCLEOTIDE SEQUENCE</scope>
    <source>
        <strain evidence="1">MS2.AVA.5</strain>
    </source>
</reference>
<comment type="caution">
    <text evidence="1">The sequence shown here is derived from an EMBL/GenBank/DDBJ whole genome shotgun (WGS) entry which is preliminary data.</text>
</comment>
<dbReference type="Proteomes" id="UP001377168">
    <property type="component" value="Unassembled WGS sequence"/>
</dbReference>
<evidence type="ECO:0000313" key="2">
    <source>
        <dbReference type="Proteomes" id="UP001377168"/>
    </source>
</evidence>
<organism evidence="1 2">
    <name type="scientific">Streptomyces achmelvichensis</name>
    <dbReference type="NCBI Taxonomy" id="3134111"/>
    <lineage>
        <taxon>Bacteria</taxon>
        <taxon>Bacillati</taxon>
        <taxon>Actinomycetota</taxon>
        <taxon>Actinomycetes</taxon>
        <taxon>Kitasatosporales</taxon>
        <taxon>Streptomycetaceae</taxon>
        <taxon>Streptomyces</taxon>
    </lineage>
</organism>
<evidence type="ECO:0000313" key="1">
    <source>
        <dbReference type="EMBL" id="MEJ8632233.1"/>
    </source>
</evidence>
<sequence length="216" mass="23275">MSFSLKRRIGLLSLALGATLSLGVSSPAFAAIPPIAVPMTYDVAVTFEDVTFPGISDCLGSGSEGSVDEVAACNTADMNGTLSVRNATHPLTGNDYPFLTMHDALDQSYPVYQGQRYNIDNFQFCSSSSSISCMSRGGNGTRNSVFLTAVTGDVLRIESKLVDEDSLSDDDQICFASKEFTIKDGMMRRSAYTLHQEWNGDGSCNLRVHVSVQPRS</sequence>
<proteinExistence type="predicted"/>
<dbReference type="EMBL" id="JBBKAJ010000011">
    <property type="protein sequence ID" value="MEJ8632233.1"/>
    <property type="molecule type" value="Genomic_DNA"/>
</dbReference>
<gene>
    <name evidence="1" type="ORF">WKI67_01970</name>
</gene>
<name>A0ACC6PLJ8_9ACTN</name>